<dbReference type="RefSeq" id="WP_110025480.1">
    <property type="nucleotide sequence ID" value="NZ_QGTS01000004.1"/>
</dbReference>
<accession>A0A317Q1S0</accession>
<dbReference type="Proteomes" id="UP000246744">
    <property type="component" value="Unassembled WGS sequence"/>
</dbReference>
<proteinExistence type="predicted"/>
<dbReference type="EMBL" id="QGTS01000004">
    <property type="protein sequence ID" value="PWW10138.1"/>
    <property type="molecule type" value="Genomic_DNA"/>
</dbReference>
<comment type="caution">
    <text evidence="1">The sequence shown here is derived from an EMBL/GenBank/DDBJ whole genome shotgun (WGS) entry which is preliminary data.</text>
</comment>
<protein>
    <submittedName>
        <fullName evidence="1">Uncharacterized protein</fullName>
    </submittedName>
</protein>
<evidence type="ECO:0000313" key="2">
    <source>
        <dbReference type="Proteomes" id="UP000246744"/>
    </source>
</evidence>
<sequence>MKEIILNESNKMAINLITNVLQGYCETIYGISEKQPETAMNILTGEMLSEILYDILIVCEVEDYVKSGRGKDVSEINMDELKDTILYWHKEHIIELVLKNIKPDDADERIYWKLKMTVNQY</sequence>
<name>A0A317Q1S0_9ENTR</name>
<evidence type="ECO:0000313" key="1">
    <source>
        <dbReference type="EMBL" id="PWW10138.1"/>
    </source>
</evidence>
<keyword evidence="2" id="KW-1185">Reference proteome</keyword>
<reference evidence="1 2" key="1">
    <citation type="submission" date="2018-05" db="EMBL/GenBank/DDBJ databases">
        <title>Genomic Encyclopedia of Type Strains, Phase IV (KMG-IV): sequencing the most valuable type-strain genomes for metagenomic binning, comparative biology and taxonomic classification.</title>
        <authorList>
            <person name="Goeker M."/>
        </authorList>
    </citation>
    <scope>NUCLEOTIDE SEQUENCE [LARGE SCALE GENOMIC DNA]</scope>
    <source>
        <strain evidence="1 2">DSM 19579</strain>
    </source>
</reference>
<organism evidence="1 2">
    <name type="scientific">Mangrovibacter plantisponsor</name>
    <dbReference type="NCBI Taxonomy" id="451513"/>
    <lineage>
        <taxon>Bacteria</taxon>
        <taxon>Pseudomonadati</taxon>
        <taxon>Pseudomonadota</taxon>
        <taxon>Gammaproteobacteria</taxon>
        <taxon>Enterobacterales</taxon>
        <taxon>Enterobacteriaceae</taxon>
        <taxon>Mangrovibacter</taxon>
    </lineage>
</organism>
<dbReference type="OrthoDB" id="6626606at2"/>
<gene>
    <name evidence="1" type="ORF">DES37_104239</name>
</gene>
<dbReference type="AlphaFoldDB" id="A0A317Q1S0"/>